<evidence type="ECO:0000313" key="6">
    <source>
        <dbReference type="Proteomes" id="UP000189941"/>
    </source>
</evidence>
<accession>A0A1T4JTH3</accession>
<reference evidence="6" key="1">
    <citation type="submission" date="2017-02" db="EMBL/GenBank/DDBJ databases">
        <authorList>
            <person name="Varghese N."/>
            <person name="Submissions S."/>
        </authorList>
    </citation>
    <scope>NUCLEOTIDE SEQUENCE [LARGE SCALE GENOMIC DNA]</scope>
    <source>
        <strain evidence="6">DSM 15739</strain>
    </source>
</reference>
<dbReference type="GO" id="GO:0051191">
    <property type="term" value="P:prosthetic group biosynthetic process"/>
    <property type="evidence" value="ECO:0007669"/>
    <property type="project" value="InterPro"/>
</dbReference>
<dbReference type="EMBL" id="FUWO01000002">
    <property type="protein sequence ID" value="SJZ33357.1"/>
    <property type="molecule type" value="Genomic_DNA"/>
</dbReference>
<gene>
    <name evidence="5" type="ORF">SAMN02746011_00379</name>
</gene>
<organism evidence="5 6">
    <name type="scientific">Globicatella sulfidifaciens DSM 15739</name>
    <dbReference type="NCBI Taxonomy" id="1121925"/>
    <lineage>
        <taxon>Bacteria</taxon>
        <taxon>Bacillati</taxon>
        <taxon>Bacillota</taxon>
        <taxon>Bacilli</taxon>
        <taxon>Lactobacillales</taxon>
        <taxon>Aerococcaceae</taxon>
        <taxon>Globicatella</taxon>
    </lineage>
</organism>
<dbReference type="InterPro" id="IPR005551">
    <property type="entry name" value="CitX"/>
</dbReference>
<dbReference type="AlphaFoldDB" id="A0A1T4JTH3"/>
<dbReference type="Proteomes" id="UP000189941">
    <property type="component" value="Unassembled WGS sequence"/>
</dbReference>
<dbReference type="NCBIfam" id="TIGR03124">
    <property type="entry name" value="citrate_citX"/>
    <property type="match status" value="1"/>
</dbReference>
<evidence type="ECO:0000256" key="1">
    <source>
        <dbReference type="ARBA" id="ARBA00012524"/>
    </source>
</evidence>
<dbReference type="Pfam" id="PF03802">
    <property type="entry name" value="CitX"/>
    <property type="match status" value="1"/>
</dbReference>
<evidence type="ECO:0000256" key="3">
    <source>
        <dbReference type="ARBA" id="ARBA00022695"/>
    </source>
</evidence>
<keyword evidence="6" id="KW-1185">Reference proteome</keyword>
<dbReference type="STRING" id="1121925.SAMN02746011_00379"/>
<keyword evidence="3" id="KW-0548">Nucleotidyltransferase</keyword>
<dbReference type="NCBIfam" id="NF002383">
    <property type="entry name" value="PRK01392.1"/>
    <property type="match status" value="1"/>
</dbReference>
<name>A0A1T4JTH3_9LACT</name>
<evidence type="ECO:0000256" key="2">
    <source>
        <dbReference type="ARBA" id="ARBA00022679"/>
    </source>
</evidence>
<dbReference type="EC" id="2.7.7.61" evidence="1"/>
<evidence type="ECO:0000256" key="4">
    <source>
        <dbReference type="ARBA" id="ARBA00048574"/>
    </source>
</evidence>
<dbReference type="GO" id="GO:0050519">
    <property type="term" value="F:holo-citrate lyase synthase activity"/>
    <property type="evidence" value="ECO:0007669"/>
    <property type="project" value="UniProtKB-EC"/>
</dbReference>
<comment type="catalytic activity">
    <reaction evidence="4">
        <text>apo-[citrate lyase ACP] + 2'-(5''-triphospho-alpha-D-ribosyl)-3'-dephospho-CoA = holo-[citrate lyase ACP] + diphosphate</text>
        <dbReference type="Rhea" id="RHEA:16333"/>
        <dbReference type="Rhea" id="RHEA-COMP:10157"/>
        <dbReference type="Rhea" id="RHEA-COMP:10158"/>
        <dbReference type="ChEBI" id="CHEBI:29999"/>
        <dbReference type="ChEBI" id="CHEBI:33019"/>
        <dbReference type="ChEBI" id="CHEBI:61378"/>
        <dbReference type="ChEBI" id="CHEBI:82683"/>
        <dbReference type="EC" id="2.7.7.61"/>
    </reaction>
</comment>
<keyword evidence="2" id="KW-0808">Transferase</keyword>
<evidence type="ECO:0000313" key="5">
    <source>
        <dbReference type="EMBL" id="SJZ33357.1"/>
    </source>
</evidence>
<proteinExistence type="predicted"/>
<sequence length="199" mass="23110">MQLLNIEMAQLLTPFAMSNNQVFDGESVTLLEMLHAREERQELQRNIFLKAPQGTLLSITMNIPGEIKNSKILKRVFECELNNLKSKFSKETILTRFVSNKAGNEAYILLSINPVLLKKRLIKYEEESQLGRLLDLDVHYKNKENIFQISRTEIGYPPRKCFLCDNIAKECGRSRSHSLDDIRLYISKKVLKYLEENSN</sequence>
<protein>
    <recommendedName>
        <fullName evidence="1">citrate lyase holo-[acyl-carrier protein] synthase</fullName>
        <ecNumber evidence="1">2.7.7.61</ecNumber>
    </recommendedName>
</protein>